<evidence type="ECO:0000313" key="3">
    <source>
        <dbReference type="Proteomes" id="UP001222325"/>
    </source>
</evidence>
<sequence>MSPSHNGHIIPCRAESSPLVTACPVEFYPSANFKGPDAHDAHFQSNYYLIRFPDGRMAAYSDADGARRGTGYGRKKGLTGLDRTIHRTSREIAQEAFKICHSSHVHLPEEHVQFETHPAAPSKGPGEYVRWTAPAPSGSARSPSKAAPAATLKAAPAAKVKSTPTATPKKATPKKATPKKATPKKVTPKKVTPKGTPKTAPASTRSSSRASSRSDRSLDRSSNHSSNHSSSASDDAVDELAGASSSPVRKLPGPDSGRRSEHAVSTGAVDAAGSPQTWTVLPNGEAYGDSKSAAAAIQKHGFSEFKVFDTLDAALEWGASQRLSASAR</sequence>
<feature type="compositionally biased region" description="Low complexity" evidence="1">
    <location>
        <begin position="223"/>
        <end position="234"/>
    </location>
</feature>
<feature type="compositionally biased region" description="Low complexity" evidence="1">
    <location>
        <begin position="133"/>
        <end position="170"/>
    </location>
</feature>
<dbReference type="AlphaFoldDB" id="A0AAD6XF86"/>
<keyword evidence="3" id="KW-1185">Reference proteome</keyword>
<name>A0AAD6XF86_9AGAR</name>
<gene>
    <name evidence="2" type="ORF">B0H15DRAFT_806181</name>
</gene>
<feature type="compositionally biased region" description="Basic residues" evidence="1">
    <location>
        <begin position="171"/>
        <end position="192"/>
    </location>
</feature>
<feature type="compositionally biased region" description="Basic and acidic residues" evidence="1">
    <location>
        <begin position="212"/>
        <end position="222"/>
    </location>
</feature>
<comment type="caution">
    <text evidence="2">The sequence shown here is derived from an EMBL/GenBank/DDBJ whole genome shotgun (WGS) entry which is preliminary data.</text>
</comment>
<evidence type="ECO:0000256" key="1">
    <source>
        <dbReference type="SAM" id="MobiDB-lite"/>
    </source>
</evidence>
<dbReference type="EMBL" id="JARJCN010000095">
    <property type="protein sequence ID" value="KAJ7075452.1"/>
    <property type="molecule type" value="Genomic_DNA"/>
</dbReference>
<accession>A0AAD6XF86</accession>
<dbReference type="Proteomes" id="UP001222325">
    <property type="component" value="Unassembled WGS sequence"/>
</dbReference>
<protein>
    <submittedName>
        <fullName evidence="2">Uncharacterized protein</fullName>
    </submittedName>
</protein>
<organism evidence="2 3">
    <name type="scientific">Mycena belliarum</name>
    <dbReference type="NCBI Taxonomy" id="1033014"/>
    <lineage>
        <taxon>Eukaryota</taxon>
        <taxon>Fungi</taxon>
        <taxon>Dikarya</taxon>
        <taxon>Basidiomycota</taxon>
        <taxon>Agaricomycotina</taxon>
        <taxon>Agaricomycetes</taxon>
        <taxon>Agaricomycetidae</taxon>
        <taxon>Agaricales</taxon>
        <taxon>Marasmiineae</taxon>
        <taxon>Mycenaceae</taxon>
        <taxon>Mycena</taxon>
    </lineage>
</organism>
<feature type="compositionally biased region" description="Low complexity" evidence="1">
    <location>
        <begin position="193"/>
        <end position="211"/>
    </location>
</feature>
<reference evidence="2" key="1">
    <citation type="submission" date="2023-03" db="EMBL/GenBank/DDBJ databases">
        <title>Massive genome expansion in bonnet fungi (Mycena s.s.) driven by repeated elements and novel gene families across ecological guilds.</title>
        <authorList>
            <consortium name="Lawrence Berkeley National Laboratory"/>
            <person name="Harder C.B."/>
            <person name="Miyauchi S."/>
            <person name="Viragh M."/>
            <person name="Kuo A."/>
            <person name="Thoen E."/>
            <person name="Andreopoulos B."/>
            <person name="Lu D."/>
            <person name="Skrede I."/>
            <person name="Drula E."/>
            <person name="Henrissat B."/>
            <person name="Morin E."/>
            <person name="Kohler A."/>
            <person name="Barry K."/>
            <person name="LaButti K."/>
            <person name="Morin E."/>
            <person name="Salamov A."/>
            <person name="Lipzen A."/>
            <person name="Mereny Z."/>
            <person name="Hegedus B."/>
            <person name="Baldrian P."/>
            <person name="Stursova M."/>
            <person name="Weitz H."/>
            <person name="Taylor A."/>
            <person name="Grigoriev I.V."/>
            <person name="Nagy L.G."/>
            <person name="Martin F."/>
            <person name="Kauserud H."/>
        </authorList>
    </citation>
    <scope>NUCLEOTIDE SEQUENCE</scope>
    <source>
        <strain evidence="2">CBHHK173m</strain>
    </source>
</reference>
<evidence type="ECO:0000313" key="2">
    <source>
        <dbReference type="EMBL" id="KAJ7075452.1"/>
    </source>
</evidence>
<feature type="region of interest" description="Disordered" evidence="1">
    <location>
        <begin position="114"/>
        <end position="277"/>
    </location>
</feature>
<proteinExistence type="predicted"/>